<gene>
    <name evidence="2" type="ORF">BJ993_003699</name>
</gene>
<reference evidence="2 3" key="1">
    <citation type="submission" date="2020-07" db="EMBL/GenBank/DDBJ databases">
        <title>Sequencing the genomes of 1000 actinobacteria strains.</title>
        <authorList>
            <person name="Klenk H.-P."/>
        </authorList>
    </citation>
    <scope>NUCLEOTIDE SEQUENCE [LARGE SCALE GENOMIC DNA]</scope>
    <source>
        <strain evidence="2 3">DSM 15131</strain>
    </source>
</reference>
<dbReference type="SUPFAM" id="SSF51989">
    <property type="entry name" value="Glycosyl hydrolases family 6, cellulases"/>
    <property type="match status" value="1"/>
</dbReference>
<dbReference type="InterPro" id="IPR016288">
    <property type="entry name" value="Beta_cellobiohydrolase"/>
</dbReference>
<comment type="caution">
    <text evidence="2">The sequence shown here is derived from an EMBL/GenBank/DDBJ whole genome shotgun (WGS) entry which is preliminary data.</text>
</comment>
<keyword evidence="1" id="KW-0326">Glycosidase</keyword>
<dbReference type="EMBL" id="JACBZM010000001">
    <property type="protein sequence ID" value="NYI46619.1"/>
    <property type="molecule type" value="Genomic_DNA"/>
</dbReference>
<dbReference type="Gene3D" id="3.20.20.40">
    <property type="entry name" value="1, 4-beta cellobiohydrolase"/>
    <property type="match status" value="1"/>
</dbReference>
<dbReference type="Pfam" id="PF01341">
    <property type="entry name" value="Glyco_hydro_6"/>
    <property type="match status" value="1"/>
</dbReference>
<protein>
    <recommendedName>
        <fullName evidence="1">Glucanase</fullName>
        <ecNumber evidence="1">3.2.1.-</ecNumber>
    </recommendedName>
</protein>
<keyword evidence="1" id="KW-0624">Polysaccharide degradation</keyword>
<dbReference type="AlphaFoldDB" id="A0A7Z0CMR3"/>
<dbReference type="PANTHER" id="PTHR34876:SF4">
    <property type="entry name" value="1,4-BETA-D-GLUCAN CELLOBIOHYDROLASE C-RELATED"/>
    <property type="match status" value="1"/>
</dbReference>
<feature type="chain" id="PRO_5031597992" description="Glucanase" evidence="1">
    <location>
        <begin position="24"/>
        <end position="386"/>
    </location>
</feature>
<evidence type="ECO:0000313" key="2">
    <source>
        <dbReference type="EMBL" id="NYI46619.1"/>
    </source>
</evidence>
<dbReference type="GO" id="GO:0004553">
    <property type="term" value="F:hydrolase activity, hydrolyzing O-glycosyl compounds"/>
    <property type="evidence" value="ECO:0007669"/>
    <property type="project" value="InterPro"/>
</dbReference>
<dbReference type="EC" id="3.2.1.-" evidence="1"/>
<accession>A0A7Z0CMR3</accession>
<dbReference type="GO" id="GO:0030245">
    <property type="term" value="P:cellulose catabolic process"/>
    <property type="evidence" value="ECO:0007669"/>
    <property type="project" value="UniProtKB-KW"/>
</dbReference>
<comment type="similarity">
    <text evidence="1">Belongs to the glycosyl hydrolase family 6.</text>
</comment>
<evidence type="ECO:0000256" key="1">
    <source>
        <dbReference type="RuleBase" id="RU361186"/>
    </source>
</evidence>
<organism evidence="2 3">
    <name type="scientific">Nocardioides aromaticivorans</name>
    <dbReference type="NCBI Taxonomy" id="200618"/>
    <lineage>
        <taxon>Bacteria</taxon>
        <taxon>Bacillati</taxon>
        <taxon>Actinomycetota</taxon>
        <taxon>Actinomycetes</taxon>
        <taxon>Propionibacteriales</taxon>
        <taxon>Nocardioidaceae</taxon>
        <taxon>Nocardioides</taxon>
    </lineage>
</organism>
<proteinExistence type="inferred from homology"/>
<dbReference type="Proteomes" id="UP000562045">
    <property type="component" value="Unassembled WGS sequence"/>
</dbReference>
<keyword evidence="1" id="KW-0119">Carbohydrate metabolism</keyword>
<dbReference type="InterPro" id="IPR036434">
    <property type="entry name" value="Beta_cellobiohydrolase_sf"/>
</dbReference>
<sequence>MRRLIVLGTLLVALALAAWPAGADPLNPANPLQDGRPWQWSAITTRANPELLNHRVETDPARKAQLARIALTPRVRWFANCGSCNVDRVRQSVASYVADARRNHPDGVAQLAIFGLWPDGEVVNGRRPAMSWSMTRYQAWIRQIALGIGDARAIIVLEPDLAISANHGADGRTMPDPSPGTRMRMAAWAARYLATTLRNETLYLDAGSADWLYVDEAVRLLRASGVQYARGFALGATHYDSVAANVAFAAKVSQALGRVGISGKRAIIDTADNGTPFTWAQWNARWGDRFRSTGNEYYQFDNTPTCGSPTEQVCQTIGHRPSRSPLDAEAAKLGLGTDHPTLRRQARVYVDGYLWFGRGWRWMQQGGNDSRTPGRMVRMAAYTRFR</sequence>
<keyword evidence="1" id="KW-0136">Cellulose degradation</keyword>
<keyword evidence="1" id="KW-0732">Signal</keyword>
<name>A0A7Z0CMR3_9ACTN</name>
<evidence type="ECO:0000313" key="3">
    <source>
        <dbReference type="Proteomes" id="UP000562045"/>
    </source>
</evidence>
<keyword evidence="1" id="KW-0378">Hydrolase</keyword>
<dbReference type="RefSeq" id="WP_179650488.1">
    <property type="nucleotide sequence ID" value="NZ_JACBZM010000001.1"/>
</dbReference>
<dbReference type="PRINTS" id="PR00733">
    <property type="entry name" value="GLHYDRLASE6"/>
</dbReference>
<feature type="signal peptide" evidence="1">
    <location>
        <begin position="1"/>
        <end position="23"/>
    </location>
</feature>
<dbReference type="PANTHER" id="PTHR34876">
    <property type="match status" value="1"/>
</dbReference>